<organism evidence="17 18">
    <name type="scientific">Endozoicomonas elysicola</name>
    <dbReference type="NCBI Taxonomy" id="305900"/>
    <lineage>
        <taxon>Bacteria</taxon>
        <taxon>Pseudomonadati</taxon>
        <taxon>Pseudomonadota</taxon>
        <taxon>Gammaproteobacteria</taxon>
        <taxon>Oceanospirillales</taxon>
        <taxon>Endozoicomonadaceae</taxon>
        <taxon>Endozoicomonas</taxon>
    </lineage>
</organism>
<keyword evidence="12 16" id="KW-0630">Potassium</keyword>
<feature type="binding site" evidence="16">
    <location>
        <begin position="98"/>
        <end position="101"/>
    </location>
    <ligand>
        <name>substrate</name>
    </ligand>
</feature>
<evidence type="ECO:0000256" key="10">
    <source>
        <dbReference type="ARBA" id="ARBA00022777"/>
    </source>
</evidence>
<keyword evidence="8 16" id="KW-0808">Transferase</keyword>
<dbReference type="EC" id="2.7.1.33" evidence="6 16"/>
<protein>
    <recommendedName>
        <fullName evidence="15 16">Type III pantothenate kinase</fullName>
        <ecNumber evidence="6 16">2.7.1.33</ecNumber>
    </recommendedName>
    <alternativeName>
        <fullName evidence="16">PanK-III</fullName>
    </alternativeName>
    <alternativeName>
        <fullName evidence="16">Pantothenic acid kinase</fullName>
    </alternativeName>
</protein>
<comment type="subcellular location">
    <subcellularLocation>
        <location evidence="3 16">Cytoplasm</location>
    </subcellularLocation>
</comment>
<dbReference type="InterPro" id="IPR043129">
    <property type="entry name" value="ATPase_NBD"/>
</dbReference>
<dbReference type="GO" id="GO:0004594">
    <property type="term" value="F:pantothenate kinase activity"/>
    <property type="evidence" value="ECO:0007669"/>
    <property type="project" value="UniProtKB-UniRule"/>
</dbReference>
<evidence type="ECO:0000313" key="17">
    <source>
        <dbReference type="EMBL" id="KEI73253.1"/>
    </source>
</evidence>
<evidence type="ECO:0000256" key="7">
    <source>
        <dbReference type="ARBA" id="ARBA00022490"/>
    </source>
</evidence>
<keyword evidence="9 16" id="KW-0547">Nucleotide-binding</keyword>
<dbReference type="NCBIfam" id="TIGR00671">
    <property type="entry name" value="baf"/>
    <property type="match status" value="1"/>
</dbReference>
<dbReference type="RefSeq" id="WP_020581782.1">
    <property type="nucleotide sequence ID" value="NZ_JOJP01000001.1"/>
</dbReference>
<feature type="binding site" evidence="16">
    <location>
        <position position="124"/>
    </location>
    <ligand>
        <name>ATP</name>
        <dbReference type="ChEBI" id="CHEBI:30616"/>
    </ligand>
</feature>
<evidence type="ECO:0000313" key="18">
    <source>
        <dbReference type="Proteomes" id="UP000027997"/>
    </source>
</evidence>
<dbReference type="EMBL" id="JOJP01000001">
    <property type="protein sequence ID" value="KEI73253.1"/>
    <property type="molecule type" value="Genomic_DNA"/>
</dbReference>
<dbReference type="PANTHER" id="PTHR34265">
    <property type="entry name" value="TYPE III PANTOTHENATE KINASE"/>
    <property type="match status" value="1"/>
</dbReference>
<dbReference type="GO" id="GO:0005737">
    <property type="term" value="C:cytoplasm"/>
    <property type="evidence" value="ECO:0007669"/>
    <property type="project" value="UniProtKB-SubCell"/>
</dbReference>
<dbReference type="UniPathway" id="UPA00241">
    <property type="reaction ID" value="UER00352"/>
</dbReference>
<evidence type="ECO:0000256" key="9">
    <source>
        <dbReference type="ARBA" id="ARBA00022741"/>
    </source>
</evidence>
<keyword evidence="18" id="KW-1185">Reference proteome</keyword>
<gene>
    <name evidence="16" type="primary">coaX</name>
    <name evidence="17" type="ORF">GV64_23310</name>
</gene>
<evidence type="ECO:0000256" key="16">
    <source>
        <dbReference type="HAMAP-Rule" id="MF_01274"/>
    </source>
</evidence>
<evidence type="ECO:0000256" key="8">
    <source>
        <dbReference type="ARBA" id="ARBA00022679"/>
    </source>
</evidence>
<comment type="similarity">
    <text evidence="14 16">Belongs to the type III pantothenate kinase family.</text>
</comment>
<dbReference type="eggNOG" id="COG1521">
    <property type="taxonomic scope" value="Bacteria"/>
</dbReference>
<dbReference type="STRING" id="305900.GV64_23310"/>
<evidence type="ECO:0000256" key="2">
    <source>
        <dbReference type="ARBA" id="ARBA00001958"/>
    </source>
</evidence>
<dbReference type="Pfam" id="PF03309">
    <property type="entry name" value="Pan_kinase"/>
    <property type="match status" value="1"/>
</dbReference>
<evidence type="ECO:0000256" key="15">
    <source>
        <dbReference type="ARBA" id="ARBA00040883"/>
    </source>
</evidence>
<accession>A0A081KGH7</accession>
<evidence type="ECO:0000256" key="1">
    <source>
        <dbReference type="ARBA" id="ARBA00001206"/>
    </source>
</evidence>
<evidence type="ECO:0000256" key="3">
    <source>
        <dbReference type="ARBA" id="ARBA00004496"/>
    </source>
</evidence>
<comment type="subunit">
    <text evidence="5 16">Homodimer.</text>
</comment>
<dbReference type="HAMAP" id="MF_01274">
    <property type="entry name" value="Pantothen_kinase_3"/>
    <property type="match status" value="1"/>
</dbReference>
<comment type="function">
    <text evidence="16">Catalyzes the phosphorylation of pantothenate (Pan), the first step in CoA biosynthesis.</text>
</comment>
<comment type="caution">
    <text evidence="16">Lacks conserved residue(s) required for the propagation of feature annotation.</text>
</comment>
<name>A0A081KGH7_9GAMM</name>
<evidence type="ECO:0000256" key="4">
    <source>
        <dbReference type="ARBA" id="ARBA00005225"/>
    </source>
</evidence>
<dbReference type="Gene3D" id="3.30.420.40">
    <property type="match status" value="2"/>
</dbReference>
<evidence type="ECO:0000256" key="5">
    <source>
        <dbReference type="ARBA" id="ARBA00011738"/>
    </source>
</evidence>
<dbReference type="GO" id="GO:0005524">
    <property type="term" value="F:ATP binding"/>
    <property type="evidence" value="ECO:0007669"/>
    <property type="project" value="UniProtKB-UniRule"/>
</dbReference>
<dbReference type="Proteomes" id="UP000027997">
    <property type="component" value="Unassembled WGS sequence"/>
</dbReference>
<dbReference type="InterPro" id="IPR004619">
    <property type="entry name" value="Type_III_PanK"/>
</dbReference>
<comment type="pathway">
    <text evidence="4 16">Cofactor biosynthesis; coenzyme A biosynthesis; CoA from (R)-pantothenate: step 1/5.</text>
</comment>
<dbReference type="GO" id="GO:0015937">
    <property type="term" value="P:coenzyme A biosynthetic process"/>
    <property type="evidence" value="ECO:0007669"/>
    <property type="project" value="UniProtKB-UniRule"/>
</dbReference>
<dbReference type="CDD" id="cd24015">
    <property type="entry name" value="ASKHA_NBD_PanK-III"/>
    <property type="match status" value="1"/>
</dbReference>
<reference evidence="17 18" key="1">
    <citation type="submission" date="2014-06" db="EMBL/GenBank/DDBJ databases">
        <title>Whole Genome Sequences of Three Symbiotic Endozoicomonas Bacteria.</title>
        <authorList>
            <person name="Neave M.J."/>
            <person name="Apprill A."/>
            <person name="Voolstra C.R."/>
        </authorList>
    </citation>
    <scope>NUCLEOTIDE SEQUENCE [LARGE SCALE GENOMIC DNA]</scope>
    <source>
        <strain evidence="17 18">DSM 22380</strain>
    </source>
</reference>
<feature type="active site" description="Proton acceptor" evidence="16">
    <location>
        <position position="100"/>
    </location>
</feature>
<keyword evidence="7 16" id="KW-0963">Cytoplasm</keyword>
<comment type="cofactor">
    <cofactor evidence="2">
        <name>K(+)</name>
        <dbReference type="ChEBI" id="CHEBI:29103"/>
    </cofactor>
</comment>
<comment type="cofactor">
    <cofactor evidence="16">
        <name>NH4(+)</name>
        <dbReference type="ChEBI" id="CHEBI:28938"/>
    </cofactor>
    <cofactor evidence="16">
        <name>K(+)</name>
        <dbReference type="ChEBI" id="CHEBI:29103"/>
    </cofactor>
    <text evidence="16">A monovalent cation. Ammonium or potassium.</text>
</comment>
<keyword evidence="10 16" id="KW-0418">Kinase</keyword>
<dbReference type="AlphaFoldDB" id="A0A081KGH7"/>
<dbReference type="PANTHER" id="PTHR34265:SF1">
    <property type="entry name" value="TYPE III PANTOTHENATE KINASE"/>
    <property type="match status" value="1"/>
</dbReference>
<feature type="binding site" evidence="16">
    <location>
        <position position="176"/>
    </location>
    <ligand>
        <name>substrate</name>
    </ligand>
</feature>
<comment type="caution">
    <text evidence="17">The sequence shown here is derived from an EMBL/GenBank/DDBJ whole genome shotgun (WGS) entry which is preliminary data.</text>
</comment>
<dbReference type="SUPFAM" id="SSF53067">
    <property type="entry name" value="Actin-like ATPase domain"/>
    <property type="match status" value="2"/>
</dbReference>
<evidence type="ECO:0000256" key="14">
    <source>
        <dbReference type="ARBA" id="ARBA00038036"/>
    </source>
</evidence>
<keyword evidence="11 16" id="KW-0067">ATP-binding</keyword>
<evidence type="ECO:0000256" key="12">
    <source>
        <dbReference type="ARBA" id="ARBA00022958"/>
    </source>
</evidence>
<keyword evidence="13 16" id="KW-0173">Coenzyme A biosynthesis</keyword>
<proteinExistence type="inferred from homology"/>
<evidence type="ECO:0000256" key="13">
    <source>
        <dbReference type="ARBA" id="ARBA00022993"/>
    </source>
</evidence>
<comment type="catalytic activity">
    <reaction evidence="1 16">
        <text>(R)-pantothenate + ATP = (R)-4'-phosphopantothenate + ADP + H(+)</text>
        <dbReference type="Rhea" id="RHEA:16373"/>
        <dbReference type="ChEBI" id="CHEBI:10986"/>
        <dbReference type="ChEBI" id="CHEBI:15378"/>
        <dbReference type="ChEBI" id="CHEBI:29032"/>
        <dbReference type="ChEBI" id="CHEBI:30616"/>
        <dbReference type="ChEBI" id="CHEBI:456216"/>
        <dbReference type="EC" id="2.7.1.33"/>
    </reaction>
</comment>
<evidence type="ECO:0000256" key="11">
    <source>
        <dbReference type="ARBA" id="ARBA00022840"/>
    </source>
</evidence>
<feature type="binding site" evidence="16">
    <location>
        <begin position="7"/>
        <end position="14"/>
    </location>
    <ligand>
        <name>ATP</name>
        <dbReference type="ChEBI" id="CHEBI:30616"/>
    </ligand>
</feature>
<sequence>MRILELDAGNSRLKWRLLNGDTVASHGYLANSDNWLQGLPLLMGQVEQVDCARASIVSGRERFELLNAAIDRHFNISLQQASVKPDWRGVRVAYPGIGVDRWLAMLAANHQDRQTDKIVVSCGTAITLDMLNRDGEHLGGYIVPGIGLMKKMLHANTAQLPMVEMAASSVSPGKNSMDCINNGVLAMAAAMVNEQQTTHKDCVVYLTGGDGALLKPYINGECFYHPELVMDGLSFAFEEAVLG</sequence>
<feature type="binding site" evidence="16">
    <location>
        <position position="94"/>
    </location>
    <ligand>
        <name>substrate</name>
    </ligand>
</feature>
<evidence type="ECO:0000256" key="6">
    <source>
        <dbReference type="ARBA" id="ARBA00012102"/>
    </source>
</evidence>